<dbReference type="Pfam" id="PF01381">
    <property type="entry name" value="HTH_3"/>
    <property type="match status" value="1"/>
</dbReference>
<sequence length="110" mass="12236">MRLKPPISCFGRRMREARLLAGIPQDKLGVAIGLDEGTASARISRYETGVHAPPYDVANKLAHILRVPVAYFYCEDDELAGVIAAWGRASAIQRRNVRVFVEREIRGEDA</sequence>
<evidence type="ECO:0000313" key="2">
    <source>
        <dbReference type="EMBL" id="ENO86349.1"/>
    </source>
</evidence>
<comment type="caution">
    <text evidence="2">The sequence shown here is derived from an EMBL/GenBank/DDBJ whole genome shotgun (WGS) entry which is preliminary data.</text>
</comment>
<dbReference type="eggNOG" id="COG1396">
    <property type="taxonomic scope" value="Bacteria"/>
</dbReference>
<evidence type="ECO:0000259" key="1">
    <source>
        <dbReference type="PROSITE" id="PS50943"/>
    </source>
</evidence>
<dbReference type="InterPro" id="IPR010982">
    <property type="entry name" value="Lambda_DNA-bd_dom_sf"/>
</dbReference>
<keyword evidence="3" id="KW-1185">Reference proteome</keyword>
<dbReference type="SMART" id="SM00530">
    <property type="entry name" value="HTH_XRE"/>
    <property type="match status" value="1"/>
</dbReference>
<dbReference type="EMBL" id="AMXE01000056">
    <property type="protein sequence ID" value="ENO86349.1"/>
    <property type="molecule type" value="Genomic_DNA"/>
</dbReference>
<dbReference type="RefSeq" id="WP_004340507.1">
    <property type="nucleotide sequence ID" value="NZ_AMXE01000056.1"/>
</dbReference>
<dbReference type="STRING" id="1123367.GCA_000621305_01085"/>
<dbReference type="CDD" id="cd00093">
    <property type="entry name" value="HTH_XRE"/>
    <property type="match status" value="1"/>
</dbReference>
<dbReference type="Proteomes" id="UP000013232">
    <property type="component" value="Unassembled WGS sequence"/>
</dbReference>
<name>N6Z2J1_THAL4</name>
<feature type="domain" description="HTH cro/C1-type" evidence="1">
    <location>
        <begin position="14"/>
        <end position="72"/>
    </location>
</feature>
<reference evidence="2 3" key="1">
    <citation type="submission" date="2012-09" db="EMBL/GenBank/DDBJ databases">
        <title>Draft Genome Sequences of 6 Strains from Genus Thauera.</title>
        <authorList>
            <person name="Liu B."/>
            <person name="Shapleigh J.P."/>
            <person name="Frostegard A.H."/>
        </authorList>
    </citation>
    <scope>NUCLEOTIDE SEQUENCE [LARGE SCALE GENOMIC DNA]</scope>
    <source>
        <strain evidence="3">47Lol / DSM 12138</strain>
    </source>
</reference>
<dbReference type="InterPro" id="IPR001387">
    <property type="entry name" value="Cro/C1-type_HTH"/>
</dbReference>
<gene>
    <name evidence="2" type="ORF">C666_13405</name>
</gene>
<dbReference type="Gene3D" id="1.10.260.40">
    <property type="entry name" value="lambda repressor-like DNA-binding domains"/>
    <property type="match status" value="1"/>
</dbReference>
<evidence type="ECO:0000313" key="3">
    <source>
        <dbReference type="Proteomes" id="UP000013232"/>
    </source>
</evidence>
<proteinExistence type="predicted"/>
<accession>N6Z2J1</accession>
<dbReference type="PROSITE" id="PS50943">
    <property type="entry name" value="HTH_CROC1"/>
    <property type="match status" value="1"/>
</dbReference>
<protein>
    <submittedName>
        <fullName evidence="2">XRE family transcriptional regulator</fullName>
    </submittedName>
</protein>
<dbReference type="SUPFAM" id="SSF47413">
    <property type="entry name" value="lambda repressor-like DNA-binding domains"/>
    <property type="match status" value="1"/>
</dbReference>
<dbReference type="GO" id="GO:0003677">
    <property type="term" value="F:DNA binding"/>
    <property type="evidence" value="ECO:0007669"/>
    <property type="project" value="InterPro"/>
</dbReference>
<dbReference type="AlphaFoldDB" id="N6Z2J1"/>
<organism evidence="2 3">
    <name type="scientific">Thauera linaloolentis (strain DSM 12138 / JCM 21573 / CCUG 41526 / CIP 105981 / IAM 15112 / NBRC 102519 / 47Lol)</name>
    <dbReference type="NCBI Taxonomy" id="1123367"/>
    <lineage>
        <taxon>Bacteria</taxon>
        <taxon>Pseudomonadati</taxon>
        <taxon>Pseudomonadota</taxon>
        <taxon>Betaproteobacteria</taxon>
        <taxon>Rhodocyclales</taxon>
        <taxon>Zoogloeaceae</taxon>
        <taxon>Thauera</taxon>
    </lineage>
</organism>